<keyword evidence="5 14" id="KW-0808">Transferase</keyword>
<dbReference type="InterPro" id="IPR023468">
    <property type="entry name" value="Riboflavin_kinase"/>
</dbReference>
<accession>A0ABU8SLD2</accession>
<comment type="caution">
    <text evidence="16">The sequence shown here is derived from an EMBL/GenBank/DDBJ whole genome shotgun (WGS) entry which is preliminary data.</text>
</comment>
<dbReference type="CDD" id="cd02064">
    <property type="entry name" value="FAD_synthetase_N"/>
    <property type="match status" value="1"/>
</dbReference>
<dbReference type="Proteomes" id="UP001370590">
    <property type="component" value="Unassembled WGS sequence"/>
</dbReference>
<evidence type="ECO:0000256" key="14">
    <source>
        <dbReference type="PIRNR" id="PIRNR004491"/>
    </source>
</evidence>
<dbReference type="InterPro" id="IPR023465">
    <property type="entry name" value="Riboflavin_kinase_dom_sf"/>
</dbReference>
<dbReference type="InterPro" id="IPR015865">
    <property type="entry name" value="Riboflavin_kinase_bac/euk"/>
</dbReference>
<sequence length="312" mass="35673">MEIYEIHHPMKDPNFTDPVVLAMGFFDGLHRGHQKVIETAKQIARKKGVKLAVLTYDHHPSIVYEQLDARDQKYLTLNDHKMDLLSDMGVEIVYQVSYTYAFQAQSPQEFVDNYLCQFNAVTVVAGFDHTYGSGQRANMHLLPQYVQDRFEVVEVPSYDLDGQKVSSTRVRRNLDDGHIATVNELLGRPFVTSGTVVHGFARGRELGFPTANIEHDEKQWLPTIGIYIVRMKIGDQWYGGMASIGRNVTFGDSFKVTVEINLFDFDQNIYGEVVDIEWLYWTRGEVKFDGVEALIEQLKADQKTAEHFLSNL</sequence>
<evidence type="ECO:0000256" key="13">
    <source>
        <dbReference type="ARBA" id="ARBA00049494"/>
    </source>
</evidence>
<proteinExistence type="inferred from homology"/>
<comment type="pathway">
    <text evidence="1 14">Cofactor biosynthesis; FAD biosynthesis; FAD from FMN: step 1/1.</text>
</comment>
<keyword evidence="8 14" id="KW-0418">Kinase</keyword>
<protein>
    <recommendedName>
        <fullName evidence="14">Riboflavin biosynthesis protein</fullName>
    </recommendedName>
    <domain>
        <recommendedName>
            <fullName evidence="14">Riboflavin kinase</fullName>
            <ecNumber evidence="14">2.7.1.26</ecNumber>
        </recommendedName>
        <alternativeName>
            <fullName evidence="14">Flavokinase</fullName>
        </alternativeName>
    </domain>
    <domain>
        <recommendedName>
            <fullName evidence="14">FMN adenylyltransferase</fullName>
            <ecNumber evidence="14">2.7.7.2</ecNumber>
        </recommendedName>
        <alternativeName>
            <fullName evidence="14">FAD pyrophosphorylase</fullName>
        </alternativeName>
        <alternativeName>
            <fullName evidence="14">FAD synthase</fullName>
        </alternativeName>
    </domain>
</protein>
<evidence type="ECO:0000256" key="5">
    <source>
        <dbReference type="ARBA" id="ARBA00022679"/>
    </source>
</evidence>
<dbReference type="GO" id="GO:0003919">
    <property type="term" value="F:FMN adenylyltransferase activity"/>
    <property type="evidence" value="ECO:0007669"/>
    <property type="project" value="UniProtKB-EC"/>
</dbReference>
<evidence type="ECO:0000256" key="2">
    <source>
        <dbReference type="ARBA" id="ARBA00005201"/>
    </source>
</evidence>
<dbReference type="Gene3D" id="2.40.30.30">
    <property type="entry name" value="Riboflavin kinase-like"/>
    <property type="match status" value="1"/>
</dbReference>
<evidence type="ECO:0000256" key="12">
    <source>
        <dbReference type="ARBA" id="ARBA00047880"/>
    </source>
</evidence>
<evidence type="ECO:0000256" key="4">
    <source>
        <dbReference type="ARBA" id="ARBA00022643"/>
    </source>
</evidence>
<name>A0ABU8SLD2_9LACO</name>
<dbReference type="PANTHER" id="PTHR22749:SF6">
    <property type="entry name" value="RIBOFLAVIN KINASE"/>
    <property type="match status" value="1"/>
</dbReference>
<gene>
    <name evidence="16" type="primary">ribF</name>
    <name evidence="16" type="ORF">R4146_06020</name>
</gene>
<evidence type="ECO:0000256" key="1">
    <source>
        <dbReference type="ARBA" id="ARBA00004726"/>
    </source>
</evidence>
<dbReference type="GO" id="GO:0008531">
    <property type="term" value="F:riboflavin kinase activity"/>
    <property type="evidence" value="ECO:0007669"/>
    <property type="project" value="UniProtKB-EC"/>
</dbReference>
<dbReference type="InterPro" id="IPR002606">
    <property type="entry name" value="Riboflavin_kinase_bac"/>
</dbReference>
<feature type="domain" description="Riboflavin kinase" evidence="15">
    <location>
        <begin position="185"/>
        <end position="310"/>
    </location>
</feature>
<keyword evidence="3 14" id="KW-0285">Flavoprotein</keyword>
<evidence type="ECO:0000256" key="9">
    <source>
        <dbReference type="ARBA" id="ARBA00022827"/>
    </source>
</evidence>
<dbReference type="SMART" id="SM00904">
    <property type="entry name" value="Flavokinase"/>
    <property type="match status" value="1"/>
</dbReference>
<comment type="similarity">
    <text evidence="14">Belongs to the ribF family.</text>
</comment>
<dbReference type="EMBL" id="JAWMWH010000001">
    <property type="protein sequence ID" value="MEJ6400716.1"/>
    <property type="molecule type" value="Genomic_DNA"/>
</dbReference>
<evidence type="ECO:0000256" key="6">
    <source>
        <dbReference type="ARBA" id="ARBA00022695"/>
    </source>
</evidence>
<comment type="catalytic activity">
    <reaction evidence="13 14">
        <text>FMN + ATP + H(+) = FAD + diphosphate</text>
        <dbReference type="Rhea" id="RHEA:17237"/>
        <dbReference type="ChEBI" id="CHEBI:15378"/>
        <dbReference type="ChEBI" id="CHEBI:30616"/>
        <dbReference type="ChEBI" id="CHEBI:33019"/>
        <dbReference type="ChEBI" id="CHEBI:57692"/>
        <dbReference type="ChEBI" id="CHEBI:58210"/>
        <dbReference type="EC" id="2.7.7.2"/>
    </reaction>
</comment>
<keyword evidence="7 14" id="KW-0547">Nucleotide-binding</keyword>
<reference evidence="16 17" key="1">
    <citation type="submission" date="2023-10" db="EMBL/GenBank/DDBJ databases">
        <title>Nicoliella lavandulae sp. nov. isolated from Lavandula angustifolia flowers.</title>
        <authorList>
            <person name="Alcantara C."/>
            <person name="Zuniga M."/>
            <person name="Landete J.M."/>
            <person name="Monedero V."/>
        </authorList>
    </citation>
    <scope>NUCLEOTIDE SEQUENCE [LARGE SCALE GENOMIC DNA]</scope>
    <source>
        <strain evidence="16 17">Es01</strain>
    </source>
</reference>
<dbReference type="SUPFAM" id="SSF52374">
    <property type="entry name" value="Nucleotidylyl transferase"/>
    <property type="match status" value="1"/>
</dbReference>
<evidence type="ECO:0000256" key="3">
    <source>
        <dbReference type="ARBA" id="ARBA00022630"/>
    </source>
</evidence>
<keyword evidence="4 14" id="KW-0288">FMN</keyword>
<keyword evidence="11" id="KW-0511">Multifunctional enzyme</keyword>
<evidence type="ECO:0000256" key="10">
    <source>
        <dbReference type="ARBA" id="ARBA00022840"/>
    </source>
</evidence>
<keyword evidence="6 14" id="KW-0548">Nucleotidyltransferase</keyword>
<dbReference type="EC" id="2.7.7.2" evidence="14"/>
<dbReference type="InterPro" id="IPR014729">
    <property type="entry name" value="Rossmann-like_a/b/a_fold"/>
</dbReference>
<evidence type="ECO:0000256" key="11">
    <source>
        <dbReference type="ARBA" id="ARBA00023268"/>
    </source>
</evidence>
<dbReference type="PIRSF" id="PIRSF004491">
    <property type="entry name" value="FAD_Synth"/>
    <property type="match status" value="1"/>
</dbReference>
<dbReference type="Gene3D" id="3.40.50.620">
    <property type="entry name" value="HUPs"/>
    <property type="match status" value="1"/>
</dbReference>
<dbReference type="SUPFAM" id="SSF82114">
    <property type="entry name" value="Riboflavin kinase-like"/>
    <property type="match status" value="1"/>
</dbReference>
<dbReference type="RefSeq" id="WP_339960521.1">
    <property type="nucleotide sequence ID" value="NZ_JAWMWH010000001.1"/>
</dbReference>
<evidence type="ECO:0000256" key="7">
    <source>
        <dbReference type="ARBA" id="ARBA00022741"/>
    </source>
</evidence>
<dbReference type="EC" id="2.7.1.26" evidence="14"/>
<evidence type="ECO:0000256" key="8">
    <source>
        <dbReference type="ARBA" id="ARBA00022777"/>
    </source>
</evidence>
<dbReference type="Pfam" id="PF06574">
    <property type="entry name" value="FAD_syn"/>
    <property type="match status" value="1"/>
</dbReference>
<comment type="catalytic activity">
    <reaction evidence="12 14">
        <text>riboflavin + ATP = FMN + ADP + H(+)</text>
        <dbReference type="Rhea" id="RHEA:14357"/>
        <dbReference type="ChEBI" id="CHEBI:15378"/>
        <dbReference type="ChEBI" id="CHEBI:30616"/>
        <dbReference type="ChEBI" id="CHEBI:57986"/>
        <dbReference type="ChEBI" id="CHEBI:58210"/>
        <dbReference type="ChEBI" id="CHEBI:456216"/>
        <dbReference type="EC" id="2.7.1.26"/>
    </reaction>
</comment>
<keyword evidence="10 14" id="KW-0067">ATP-binding</keyword>
<evidence type="ECO:0000313" key="16">
    <source>
        <dbReference type="EMBL" id="MEJ6400716.1"/>
    </source>
</evidence>
<dbReference type="PANTHER" id="PTHR22749">
    <property type="entry name" value="RIBOFLAVIN KINASE/FMN ADENYLYLTRANSFERASE"/>
    <property type="match status" value="1"/>
</dbReference>
<keyword evidence="9 14" id="KW-0274">FAD</keyword>
<evidence type="ECO:0000313" key="17">
    <source>
        <dbReference type="Proteomes" id="UP001370590"/>
    </source>
</evidence>
<dbReference type="Pfam" id="PF01687">
    <property type="entry name" value="Flavokinase"/>
    <property type="match status" value="1"/>
</dbReference>
<organism evidence="16 17">
    <name type="scientific">Nicoliella lavandulae</name>
    <dbReference type="NCBI Taxonomy" id="3082954"/>
    <lineage>
        <taxon>Bacteria</taxon>
        <taxon>Bacillati</taxon>
        <taxon>Bacillota</taxon>
        <taxon>Bacilli</taxon>
        <taxon>Lactobacillales</taxon>
        <taxon>Lactobacillaceae</taxon>
        <taxon>Nicoliella</taxon>
    </lineage>
</organism>
<comment type="pathway">
    <text evidence="2 14">Cofactor biosynthesis; FMN biosynthesis; FMN from riboflavin (ATP route): step 1/1.</text>
</comment>
<evidence type="ECO:0000259" key="15">
    <source>
        <dbReference type="SMART" id="SM00904"/>
    </source>
</evidence>
<keyword evidence="17" id="KW-1185">Reference proteome</keyword>
<dbReference type="NCBIfam" id="TIGR00083">
    <property type="entry name" value="ribF"/>
    <property type="match status" value="1"/>
</dbReference>
<dbReference type="InterPro" id="IPR015864">
    <property type="entry name" value="FAD_synthase"/>
</dbReference>